<accession>A0A5J6MTA2</accession>
<reference evidence="3 4" key="1">
    <citation type="submission" date="2019-08" db="EMBL/GenBank/DDBJ databases">
        <title>Hyperibacter terrae gen. nov., sp. nov. and Hyperibacter viscosus sp. nov., two new members in the family Rhodospirillaceae isolated from the rhizosphere of Hypericum perforatum.</title>
        <authorList>
            <person name="Noviana Z."/>
        </authorList>
    </citation>
    <scope>NUCLEOTIDE SEQUENCE [LARGE SCALE GENOMIC DNA]</scope>
    <source>
        <strain evidence="3 4">R5913</strain>
    </source>
</reference>
<dbReference type="InterPro" id="IPR036928">
    <property type="entry name" value="AS_sf"/>
</dbReference>
<dbReference type="AlphaFoldDB" id="A0A5J6MTA2"/>
<dbReference type="KEGG" id="htq:FRZ44_34100"/>
<gene>
    <name evidence="3" type="ORF">FRZ44_34100</name>
</gene>
<dbReference type="Pfam" id="PF01425">
    <property type="entry name" value="Amidase"/>
    <property type="match status" value="1"/>
</dbReference>
<name>A0A5J6MTA2_9PROT</name>
<dbReference type="GO" id="GO:0003824">
    <property type="term" value="F:catalytic activity"/>
    <property type="evidence" value="ECO:0007669"/>
    <property type="project" value="InterPro"/>
</dbReference>
<dbReference type="Gene3D" id="3.90.1300.10">
    <property type="entry name" value="Amidase signature (AS) domain"/>
    <property type="match status" value="1"/>
</dbReference>
<comment type="similarity">
    <text evidence="1">Belongs to the amidase family.</text>
</comment>
<dbReference type="SUPFAM" id="SSF75304">
    <property type="entry name" value="Amidase signature (AS) enzymes"/>
    <property type="match status" value="1"/>
</dbReference>
<feature type="domain" description="Amidase" evidence="2">
    <location>
        <begin position="33"/>
        <end position="465"/>
    </location>
</feature>
<sequence>MVSVTPSSIVEIGRMSAVTLAKKIRTKELSPTEAVEAVLARMDKLEPLLHAFCTPTPDLARQQAKQVEKAILAGEAVGPLAGVPIGIKDLVCTAGVRTVSGSAAYEDFVPDEDDVVVERLKQAGAVIIGKTNVPEFGYSGVGHSPVFETTCNPWNLERTSGGSSAGSGAAVAAGMGPFAIGSDGGGSVRIPSAHCGIYGIKASMGRVPLYPGTKDERYPGVSSWESLEHIGPMSRTVADSALMLSVIGSGPDSRDRYSLPKPEFDWMGCLKGDLKGLRVAYSPDWGYAAVDPEVRRVVGEAVKVFERDLGCKVEEAHPGFEDPYPAFWGLVAMESDLKGLRAMVAKHGGRMTPHLIDFIMRPWSAEDFTDAIMVRKAVTNKMWRFMQRYDLLLTPTLAVPPFALHVQGPEKIDGRIVPPFKWLAFTFPFNMTGQPAATVPAGFTKDGLPVGLQIVGRHLDDPAVLRASAAFEAAKPWQDKWPALLEKMGL</sequence>
<evidence type="ECO:0000313" key="4">
    <source>
        <dbReference type="Proteomes" id="UP000326202"/>
    </source>
</evidence>
<dbReference type="RefSeq" id="WP_225308302.1">
    <property type="nucleotide sequence ID" value="NZ_CP042906.1"/>
</dbReference>
<dbReference type="PANTHER" id="PTHR11895:SF7">
    <property type="entry name" value="GLUTAMYL-TRNA(GLN) AMIDOTRANSFERASE SUBUNIT A, MITOCHONDRIAL"/>
    <property type="match status" value="1"/>
</dbReference>
<dbReference type="InterPro" id="IPR000120">
    <property type="entry name" value="Amidase"/>
</dbReference>
<proteinExistence type="inferred from homology"/>
<organism evidence="3 4">
    <name type="scientific">Hypericibacter terrae</name>
    <dbReference type="NCBI Taxonomy" id="2602015"/>
    <lineage>
        <taxon>Bacteria</taxon>
        <taxon>Pseudomonadati</taxon>
        <taxon>Pseudomonadota</taxon>
        <taxon>Alphaproteobacteria</taxon>
        <taxon>Rhodospirillales</taxon>
        <taxon>Dongiaceae</taxon>
        <taxon>Hypericibacter</taxon>
    </lineage>
</organism>
<dbReference type="PANTHER" id="PTHR11895">
    <property type="entry name" value="TRANSAMIDASE"/>
    <property type="match status" value="1"/>
</dbReference>
<dbReference type="Proteomes" id="UP000326202">
    <property type="component" value="Chromosome"/>
</dbReference>
<keyword evidence="4" id="KW-1185">Reference proteome</keyword>
<protein>
    <submittedName>
        <fullName evidence="3">Amidase</fullName>
    </submittedName>
</protein>
<evidence type="ECO:0000313" key="3">
    <source>
        <dbReference type="EMBL" id="QEX18106.1"/>
    </source>
</evidence>
<dbReference type="EMBL" id="CP042906">
    <property type="protein sequence ID" value="QEX18106.1"/>
    <property type="molecule type" value="Genomic_DNA"/>
</dbReference>
<evidence type="ECO:0000259" key="2">
    <source>
        <dbReference type="Pfam" id="PF01425"/>
    </source>
</evidence>
<dbReference type="InterPro" id="IPR023631">
    <property type="entry name" value="Amidase_dom"/>
</dbReference>
<dbReference type="PIRSF" id="PIRSF001221">
    <property type="entry name" value="Amidase_fungi"/>
    <property type="match status" value="1"/>
</dbReference>
<evidence type="ECO:0000256" key="1">
    <source>
        <dbReference type="ARBA" id="ARBA00009199"/>
    </source>
</evidence>